<evidence type="ECO:0000313" key="2">
    <source>
        <dbReference type="EMBL" id="GLB86805.1"/>
    </source>
</evidence>
<dbReference type="Proteomes" id="UP001165663">
    <property type="component" value="Unassembled WGS sequence"/>
</dbReference>
<organism evidence="2 3">
    <name type="scientific">Mycobacterium kiyosense</name>
    <dbReference type="NCBI Taxonomy" id="2871094"/>
    <lineage>
        <taxon>Bacteria</taxon>
        <taxon>Bacillati</taxon>
        <taxon>Actinomycetota</taxon>
        <taxon>Actinomycetes</taxon>
        <taxon>Mycobacteriales</taxon>
        <taxon>Mycobacteriaceae</taxon>
        <taxon>Mycobacterium</taxon>
    </lineage>
</organism>
<dbReference type="EMBL" id="BRXE01000190">
    <property type="protein sequence ID" value="GLB86805.1"/>
    <property type="molecule type" value="Genomic_DNA"/>
</dbReference>
<name>A0AA37PYX8_9MYCO</name>
<evidence type="ECO:0000256" key="1">
    <source>
        <dbReference type="SAM" id="MobiDB-lite"/>
    </source>
</evidence>
<evidence type="ECO:0000313" key="3">
    <source>
        <dbReference type="Proteomes" id="UP001165663"/>
    </source>
</evidence>
<protein>
    <submittedName>
        <fullName evidence="2">Uncharacterized protein</fullName>
    </submittedName>
</protein>
<proteinExistence type="predicted"/>
<dbReference type="AlphaFoldDB" id="A0AA37PYX8"/>
<reference evidence="2" key="1">
    <citation type="submission" date="2022-07" db="EMBL/GenBank/DDBJ databases">
        <title>Mycobacterium kiyosense sp. nov., scotochromogenic slow-glowing species isolated from respiratory specimens.</title>
        <authorList>
            <person name="Fukano H."/>
            <person name="Kazumi Y."/>
            <person name="Sakagami N."/>
            <person name="Ato M."/>
            <person name="Mitarai S."/>
            <person name="Hoshino Y."/>
        </authorList>
    </citation>
    <scope>NUCLEOTIDE SEQUENCE</scope>
    <source>
        <strain evidence="2">SRL2020-028</strain>
    </source>
</reference>
<gene>
    <name evidence="2" type="ORF">SRL2020028_60610</name>
</gene>
<feature type="compositionally biased region" description="Polar residues" evidence="1">
    <location>
        <begin position="1"/>
        <end position="18"/>
    </location>
</feature>
<sequence>MVWRTTTPNAQLQDTAPTDGSARLRMAPANQHKDEEHAVTAASDDELDQMERMILEAAADTSRNEQEPCRDQCRYCGDEIVLLPDYDADAPWRWTHAETKDYRCMTFAAPQ</sequence>
<feature type="region of interest" description="Disordered" evidence="1">
    <location>
        <begin position="1"/>
        <end position="22"/>
    </location>
</feature>
<accession>A0AA37PYX8</accession>
<comment type="caution">
    <text evidence="2">The sequence shown here is derived from an EMBL/GenBank/DDBJ whole genome shotgun (WGS) entry which is preliminary data.</text>
</comment>